<dbReference type="PANTHER" id="PTHR47926:SF349">
    <property type="entry name" value="(WILD MALAYSIAN BANANA) HYPOTHETICAL PROTEIN"/>
    <property type="match status" value="1"/>
</dbReference>
<proteinExistence type="predicted"/>
<dbReference type="InterPro" id="IPR046960">
    <property type="entry name" value="PPR_At4g14850-like_plant"/>
</dbReference>
<dbReference type="InterPro" id="IPR011990">
    <property type="entry name" value="TPR-like_helical_dom_sf"/>
</dbReference>
<evidence type="ECO:0000256" key="1">
    <source>
        <dbReference type="ARBA" id="ARBA00022737"/>
    </source>
</evidence>
<feature type="repeat" description="PPR" evidence="2">
    <location>
        <begin position="314"/>
        <end position="348"/>
    </location>
</feature>
<evidence type="ECO:0000313" key="4">
    <source>
        <dbReference type="Proteomes" id="UP001227230"/>
    </source>
</evidence>
<gene>
    <name evidence="3" type="ORF">VitviT2T_026749</name>
</gene>
<dbReference type="InterPro" id="IPR002885">
    <property type="entry name" value="PPR_rpt"/>
</dbReference>
<dbReference type="InterPro" id="IPR046848">
    <property type="entry name" value="E_motif"/>
</dbReference>
<evidence type="ECO:0008006" key="5">
    <source>
        <dbReference type="Google" id="ProtNLM"/>
    </source>
</evidence>
<feature type="repeat" description="PPR" evidence="2">
    <location>
        <begin position="415"/>
        <end position="449"/>
    </location>
</feature>
<evidence type="ECO:0000256" key="2">
    <source>
        <dbReference type="PROSITE-ProRule" id="PRU00708"/>
    </source>
</evidence>
<dbReference type="PROSITE" id="PS51375">
    <property type="entry name" value="PPR"/>
    <property type="match status" value="3"/>
</dbReference>
<evidence type="ECO:0000313" key="3">
    <source>
        <dbReference type="EMBL" id="WKA09071.1"/>
    </source>
</evidence>
<dbReference type="NCBIfam" id="TIGR00756">
    <property type="entry name" value="PPR"/>
    <property type="match status" value="4"/>
</dbReference>
<name>A0ABY9DQ90_VITVI</name>
<dbReference type="EMBL" id="CP126664">
    <property type="protein sequence ID" value="WKA09071.1"/>
    <property type="molecule type" value="Genomic_DNA"/>
</dbReference>
<dbReference type="Gene3D" id="1.25.40.10">
    <property type="entry name" value="Tetratricopeptide repeat domain"/>
    <property type="match status" value="5"/>
</dbReference>
<keyword evidence="4" id="KW-1185">Reference proteome</keyword>
<protein>
    <recommendedName>
        <fullName evidence="5">Pentatricopeptide repeat-containing protein</fullName>
    </recommendedName>
</protein>
<sequence length="598" mass="66443">MLRSTGVSQFWAKTTSSPLKTTSFRLIFTNSTHDEDLYATLLRRFAETRDSQHGRALHAKLIKGPLHNSLFLNNHILNMYAKCGHLPHAHKLFDHFPHRNAVSWSVLIAGFVQHNRPSCALVLFSQMHAAGVNINEFTLVSALHACSLYDNDSDNNEGYYYSYYLSRLYQVYAFVVRLGFEWNVFLMNVFMTALIRSRKLAEALEVFEACRGKDVVSWNAVMAGLVQFCCGEVPGFWRRMCCEGVKPDNFAFSGVLSGLAALGDGGMGVQVHGQLVKCGHGGEVCIGNSLVDMYLKCGSLENGIKAFEEMVERDVCTWNQMAAGCLNCGKPGRALELIEEMRRSGVRMNKFTLATALTACANLASLEEGKKAHGLRIKLGNDVDVCVDNALLDMYAKCGSMGDALKVFGTVEARSVVSWTTMIMGFAQNGQARKALEIFEQMRAEGKAPNYITFICVLYACSQGGLINEGWEYFLSMDRDHGISPGEDHYACMVDMLGRAGHIKEARELIRRMPFQASVLVWQTLLGACRVHGDVETGLLAAKQALSLDKHDSSTYVVLSNMFADGRNWKGVGSLRELMETRDVKKMPGSSWIQLNKR</sequence>
<dbReference type="Pfam" id="PF13041">
    <property type="entry name" value="PPR_2"/>
    <property type="match status" value="2"/>
</dbReference>
<organism evidence="3 4">
    <name type="scientific">Vitis vinifera</name>
    <name type="common">Grape</name>
    <dbReference type="NCBI Taxonomy" id="29760"/>
    <lineage>
        <taxon>Eukaryota</taxon>
        <taxon>Viridiplantae</taxon>
        <taxon>Streptophyta</taxon>
        <taxon>Embryophyta</taxon>
        <taxon>Tracheophyta</taxon>
        <taxon>Spermatophyta</taxon>
        <taxon>Magnoliopsida</taxon>
        <taxon>eudicotyledons</taxon>
        <taxon>Gunneridae</taxon>
        <taxon>Pentapetalae</taxon>
        <taxon>rosids</taxon>
        <taxon>Vitales</taxon>
        <taxon>Vitaceae</taxon>
        <taxon>Viteae</taxon>
        <taxon>Vitis</taxon>
    </lineage>
</organism>
<reference evidence="3 4" key="1">
    <citation type="journal article" date="2023" name="Hortic Res">
        <title>The complete reference genome for grapevine (Vitis vinifera L.) genetics and breeding.</title>
        <authorList>
            <person name="Shi X."/>
            <person name="Cao S."/>
            <person name="Wang X."/>
            <person name="Huang S."/>
            <person name="Wang Y."/>
            <person name="Liu Z."/>
            <person name="Liu W."/>
            <person name="Leng X."/>
            <person name="Peng Y."/>
            <person name="Wang N."/>
            <person name="Wang Y."/>
            <person name="Ma Z."/>
            <person name="Xu X."/>
            <person name="Zhang F."/>
            <person name="Xue H."/>
            <person name="Zhong H."/>
            <person name="Wang Y."/>
            <person name="Zhang K."/>
            <person name="Velt A."/>
            <person name="Avia K."/>
            <person name="Holtgrawe D."/>
            <person name="Grimplet J."/>
            <person name="Matus J.T."/>
            <person name="Ware D."/>
            <person name="Wu X."/>
            <person name="Wang H."/>
            <person name="Liu C."/>
            <person name="Fang Y."/>
            <person name="Rustenholz C."/>
            <person name="Cheng Z."/>
            <person name="Xiao H."/>
            <person name="Zhou Y."/>
        </authorList>
    </citation>
    <scope>NUCLEOTIDE SEQUENCE [LARGE SCALE GENOMIC DNA]</scope>
    <source>
        <strain evidence="4">cv. Pinot noir / PN40024</strain>
        <tissue evidence="3">Leaf</tissue>
    </source>
</reference>
<dbReference type="Pfam" id="PF20431">
    <property type="entry name" value="E_motif"/>
    <property type="match status" value="1"/>
</dbReference>
<dbReference type="SUPFAM" id="SSF48452">
    <property type="entry name" value="TPR-like"/>
    <property type="match status" value="1"/>
</dbReference>
<dbReference type="Pfam" id="PF01535">
    <property type="entry name" value="PPR"/>
    <property type="match status" value="3"/>
</dbReference>
<dbReference type="Proteomes" id="UP001227230">
    <property type="component" value="Chromosome 17"/>
</dbReference>
<keyword evidence="1" id="KW-0677">Repeat</keyword>
<feature type="repeat" description="PPR" evidence="2">
    <location>
        <begin position="100"/>
        <end position="134"/>
    </location>
</feature>
<accession>A0ABY9DQ90</accession>
<dbReference type="PANTHER" id="PTHR47926">
    <property type="entry name" value="PENTATRICOPEPTIDE REPEAT-CONTAINING PROTEIN"/>
    <property type="match status" value="1"/>
</dbReference>